<organism evidence="1 2">
    <name type="scientific">Seminavis robusta</name>
    <dbReference type="NCBI Taxonomy" id="568900"/>
    <lineage>
        <taxon>Eukaryota</taxon>
        <taxon>Sar</taxon>
        <taxon>Stramenopiles</taxon>
        <taxon>Ochrophyta</taxon>
        <taxon>Bacillariophyta</taxon>
        <taxon>Bacillariophyceae</taxon>
        <taxon>Bacillariophycidae</taxon>
        <taxon>Naviculales</taxon>
        <taxon>Naviculaceae</taxon>
        <taxon>Seminavis</taxon>
    </lineage>
</organism>
<evidence type="ECO:0000313" key="1">
    <source>
        <dbReference type="EMBL" id="CAB9505366.1"/>
    </source>
</evidence>
<accession>A0A9N8DRF1</accession>
<name>A0A9N8DRF1_9STRA</name>
<protein>
    <submittedName>
        <fullName evidence="1">Uncharacterized protein</fullName>
    </submittedName>
</protein>
<comment type="caution">
    <text evidence="1">The sequence shown here is derived from an EMBL/GenBank/DDBJ whole genome shotgun (WGS) entry which is preliminary data.</text>
</comment>
<keyword evidence="2" id="KW-1185">Reference proteome</keyword>
<dbReference type="Proteomes" id="UP001153069">
    <property type="component" value="Unassembled WGS sequence"/>
</dbReference>
<dbReference type="AlphaFoldDB" id="A0A9N8DRF1"/>
<gene>
    <name evidence="1" type="ORF">SEMRO_228_G092830.1</name>
</gene>
<sequence>MPRSWRRPQRCLYMETAPELLMRLSNDMLDTCCCNEDLMNQRRKHANRHKKWKPSLGGRLKKKKLTVATETAASVPDLGVRDIALLQVVYKIGQNDAIVRVAA</sequence>
<proteinExistence type="predicted"/>
<dbReference type="EMBL" id="CAICTM010000227">
    <property type="protein sequence ID" value="CAB9505366.1"/>
    <property type="molecule type" value="Genomic_DNA"/>
</dbReference>
<reference evidence="1" key="1">
    <citation type="submission" date="2020-06" db="EMBL/GenBank/DDBJ databases">
        <authorList>
            <consortium name="Plant Systems Biology data submission"/>
        </authorList>
    </citation>
    <scope>NUCLEOTIDE SEQUENCE</scope>
    <source>
        <strain evidence="1">D6</strain>
    </source>
</reference>
<evidence type="ECO:0000313" key="2">
    <source>
        <dbReference type="Proteomes" id="UP001153069"/>
    </source>
</evidence>